<evidence type="ECO:0000259" key="1">
    <source>
        <dbReference type="Pfam" id="PF00561"/>
    </source>
</evidence>
<dbReference type="EMBL" id="JAEPQZ010000017">
    <property type="protein sequence ID" value="KAG2172280.1"/>
    <property type="molecule type" value="Genomic_DNA"/>
</dbReference>
<reference evidence="2" key="1">
    <citation type="submission" date="2020-12" db="EMBL/GenBank/DDBJ databases">
        <title>Metabolic potential, ecology and presence of endohyphal bacteria is reflected in genomic diversity of Mucoromycotina.</title>
        <authorList>
            <person name="Muszewska A."/>
            <person name="Okrasinska A."/>
            <person name="Steczkiewicz K."/>
            <person name="Drgas O."/>
            <person name="Orlowska M."/>
            <person name="Perlinska-Lenart U."/>
            <person name="Aleksandrzak-Piekarczyk T."/>
            <person name="Szatraj K."/>
            <person name="Zielenkiewicz U."/>
            <person name="Pilsyk S."/>
            <person name="Malc E."/>
            <person name="Mieczkowski P."/>
            <person name="Kruszewska J.S."/>
            <person name="Biernat P."/>
            <person name="Pawlowska J."/>
        </authorList>
    </citation>
    <scope>NUCLEOTIDE SEQUENCE</scope>
    <source>
        <strain evidence="2">WA0000067209</strain>
    </source>
</reference>
<dbReference type="PANTHER" id="PTHR46331:SF2">
    <property type="entry name" value="VALACYCLOVIR HYDROLASE"/>
    <property type="match status" value="1"/>
</dbReference>
<feature type="domain" description="AB hydrolase-1" evidence="1">
    <location>
        <begin position="27"/>
        <end position="165"/>
    </location>
</feature>
<dbReference type="SUPFAM" id="SSF53474">
    <property type="entry name" value="alpha/beta-Hydrolases"/>
    <property type="match status" value="1"/>
</dbReference>
<dbReference type="Pfam" id="PF00561">
    <property type="entry name" value="Abhydrolase_1"/>
    <property type="match status" value="1"/>
</dbReference>
<dbReference type="Gene3D" id="3.40.50.1820">
    <property type="entry name" value="alpha/beta hydrolase"/>
    <property type="match status" value="1"/>
</dbReference>
<evidence type="ECO:0000313" key="2">
    <source>
        <dbReference type="EMBL" id="KAG2172280.1"/>
    </source>
</evidence>
<dbReference type="GO" id="GO:0017171">
    <property type="term" value="F:serine hydrolase activity"/>
    <property type="evidence" value="ECO:0007669"/>
    <property type="project" value="TreeGrafter"/>
</dbReference>
<dbReference type="Proteomes" id="UP000654370">
    <property type="component" value="Unassembled WGS sequence"/>
</dbReference>
<organism evidence="2 3">
    <name type="scientific">Mortierella isabellina</name>
    <name type="common">Filamentous fungus</name>
    <name type="synonym">Umbelopsis isabellina</name>
    <dbReference type="NCBI Taxonomy" id="91625"/>
    <lineage>
        <taxon>Eukaryota</taxon>
        <taxon>Fungi</taxon>
        <taxon>Fungi incertae sedis</taxon>
        <taxon>Mucoromycota</taxon>
        <taxon>Mucoromycotina</taxon>
        <taxon>Umbelopsidomycetes</taxon>
        <taxon>Umbelopsidales</taxon>
        <taxon>Umbelopsidaceae</taxon>
        <taxon>Umbelopsis</taxon>
    </lineage>
</organism>
<dbReference type="AlphaFoldDB" id="A0A8H7U7W2"/>
<gene>
    <name evidence="2" type="ORF">INT43_004821</name>
</gene>
<keyword evidence="3" id="KW-1185">Reference proteome</keyword>
<sequence length="280" mass="31246">MSFEQGESSFLDVPGAHLYYEKLGTGPVLVLVSGANGEHSIWAPLRQLIKDHFTVITYDRRGFSQSNLDGEQDYEHRLDTDADDLRRLIEHVTDTPAFVLGSSSGAIVTLALLQKHADSVKMAVVHEPPLSKLLPDADKWIPFFHDVYDTYKQSGIPAAVEKFTSILKNGPEVTTMKKMLSEPASEQAKQNIIYWFEHEFLPYTLYTPNIDAVKRSSDKIILCIGEKSKGEFPSWPPQELANLLSKSIFYIPGGHLGYVFEADGFASGLIKALNTQQTDL</sequence>
<accession>A0A8H7U7W2</accession>
<proteinExistence type="predicted"/>
<dbReference type="PANTHER" id="PTHR46331">
    <property type="entry name" value="VALACYCLOVIR HYDROLASE"/>
    <property type="match status" value="1"/>
</dbReference>
<dbReference type="OrthoDB" id="408373at2759"/>
<protein>
    <recommendedName>
        <fullName evidence="1">AB hydrolase-1 domain-containing protein</fullName>
    </recommendedName>
</protein>
<evidence type="ECO:0000313" key="3">
    <source>
        <dbReference type="Proteomes" id="UP000654370"/>
    </source>
</evidence>
<dbReference type="InterPro" id="IPR029058">
    <property type="entry name" value="AB_hydrolase_fold"/>
</dbReference>
<name>A0A8H7U7W2_MORIS</name>
<comment type="caution">
    <text evidence="2">The sequence shown here is derived from an EMBL/GenBank/DDBJ whole genome shotgun (WGS) entry which is preliminary data.</text>
</comment>
<dbReference type="InterPro" id="IPR000073">
    <property type="entry name" value="AB_hydrolase_1"/>
</dbReference>